<evidence type="ECO:0000313" key="2">
    <source>
        <dbReference type="EMBL" id="KAH0777113.1"/>
    </source>
</evidence>
<name>A0ABQ7W8N1_SOLTU</name>
<feature type="region of interest" description="Disordered" evidence="1">
    <location>
        <begin position="46"/>
        <end position="90"/>
    </location>
</feature>
<evidence type="ECO:0000313" key="3">
    <source>
        <dbReference type="Proteomes" id="UP000826656"/>
    </source>
</evidence>
<organism evidence="2 3">
    <name type="scientific">Solanum tuberosum</name>
    <name type="common">Potato</name>
    <dbReference type="NCBI Taxonomy" id="4113"/>
    <lineage>
        <taxon>Eukaryota</taxon>
        <taxon>Viridiplantae</taxon>
        <taxon>Streptophyta</taxon>
        <taxon>Embryophyta</taxon>
        <taxon>Tracheophyta</taxon>
        <taxon>Spermatophyta</taxon>
        <taxon>Magnoliopsida</taxon>
        <taxon>eudicotyledons</taxon>
        <taxon>Gunneridae</taxon>
        <taxon>Pentapetalae</taxon>
        <taxon>asterids</taxon>
        <taxon>lamiids</taxon>
        <taxon>Solanales</taxon>
        <taxon>Solanaceae</taxon>
        <taxon>Solanoideae</taxon>
        <taxon>Solaneae</taxon>
        <taxon>Solanum</taxon>
    </lineage>
</organism>
<gene>
    <name evidence="2" type="ORF">KY290_008524</name>
</gene>
<protein>
    <submittedName>
        <fullName evidence="2">Uncharacterized protein</fullName>
    </submittedName>
</protein>
<proteinExistence type="predicted"/>
<evidence type="ECO:0000256" key="1">
    <source>
        <dbReference type="SAM" id="MobiDB-lite"/>
    </source>
</evidence>
<reference evidence="2 3" key="1">
    <citation type="journal article" date="2021" name="bioRxiv">
        <title>Chromosome-scale and haplotype-resolved genome assembly of a tetraploid potato cultivar.</title>
        <authorList>
            <person name="Sun H."/>
            <person name="Jiao W.-B."/>
            <person name="Krause K."/>
            <person name="Campoy J.A."/>
            <person name="Goel M."/>
            <person name="Folz-Donahue K."/>
            <person name="Kukat C."/>
            <person name="Huettel B."/>
            <person name="Schneeberger K."/>
        </authorList>
    </citation>
    <scope>NUCLEOTIDE SEQUENCE [LARGE SCALE GENOMIC DNA]</scope>
    <source>
        <strain evidence="2">SolTubOtavaFocal</strain>
        <tissue evidence="2">Leaves</tissue>
    </source>
</reference>
<accession>A0ABQ7W8N1</accession>
<dbReference type="EMBL" id="JAIVGD010000003">
    <property type="protein sequence ID" value="KAH0777113.1"/>
    <property type="molecule type" value="Genomic_DNA"/>
</dbReference>
<sequence length="90" mass="9443">MGSKWRKAKLALGLNTCLYIPKTLEDSPATASASASTVTGGRLFDAVSLSPTTPNRNSDCHVDMPTTPTPSSSGLRMPKHHNSKSSKVGS</sequence>
<comment type="caution">
    <text evidence="2">The sequence shown here is derived from an EMBL/GenBank/DDBJ whole genome shotgun (WGS) entry which is preliminary data.</text>
</comment>
<keyword evidence="3" id="KW-1185">Reference proteome</keyword>
<dbReference type="Proteomes" id="UP000826656">
    <property type="component" value="Unassembled WGS sequence"/>
</dbReference>